<dbReference type="Gene3D" id="2.40.10.10">
    <property type="entry name" value="Trypsin-like serine proteases"/>
    <property type="match status" value="2"/>
</dbReference>
<evidence type="ECO:0000313" key="2">
    <source>
        <dbReference type="EMBL" id="RMM55005.1"/>
    </source>
</evidence>
<evidence type="ECO:0008006" key="4">
    <source>
        <dbReference type="Google" id="ProtNLM"/>
    </source>
</evidence>
<dbReference type="STRING" id="47879.AXG94_23080"/>
<dbReference type="EMBL" id="RBOJ01000015">
    <property type="protein sequence ID" value="RMM55005.1"/>
    <property type="molecule type" value="Genomic_DNA"/>
</dbReference>
<dbReference type="PANTHER" id="PTHR36234:SF5">
    <property type="entry name" value="LYSYL ENDOPEPTIDASE"/>
    <property type="match status" value="1"/>
</dbReference>
<gene>
    <name evidence="2" type="ORF">ALQ77_03070</name>
</gene>
<proteinExistence type="predicted"/>
<dbReference type="GeneID" id="55647286"/>
<dbReference type="OrthoDB" id="5928962at2"/>
<keyword evidence="3" id="KW-1185">Reference proteome</keyword>
<dbReference type="Proteomes" id="UP000270661">
    <property type="component" value="Unassembled WGS sequence"/>
</dbReference>
<sequence>MLTQPKKISVPLAFFGLVLGAGAAVAAVETAPPTPITPGQIIGESQLEKARCVQESDPAKYRRSRAVGRIYTGPSYGTAWRIGPGNLVLTNLHVIGENPDPSRMVVAFDYEEPSCDSDAVRPAVQVPVARILTSHNFTDSALLELDPDVVDSGVLDSFGYLGVDTRISEVGDPVYIAGHPRGGPKRISRFHDDGRPCWVTAVNNNGFADFAKYNCDTESGSSGSPVIDARTNAVIALNYGYSSGYNTGAQMSSIWPRIAQYFGGKLPEGSIPVGQLTIPLAKPGGVGVQVPVRVTQVDGKSPVVGAPGEQLYYNAPAHTVITDVSCQSGTTKWIAENGNAASCTLPSAANWTAAQSATLRVDDTAADGHITNGRVRLLSDTGQIRGANNIALNVMSRWPGEVQSLQTQAGNFQAVSMDSRFPKPLTARATDPLNAAVVGTEVTFAVTDDGGTGTRFNGGDQTPTVQTNAEGDATSPTLVAGAKAGTLQVTATSSDRTATFHLRVVSQEGDPTEDVEHLSVIAGHGQFASEGTEFALPLTTRTSNQDQDPVEAAWVTYTITNDGGTGTLFVGADQTPTATTSSHGDAVSPKLIAGNKIGFVTVIATSNGKSVTFTLIVLTRDERATANTRNSHQ</sequence>
<accession>A0A3M3EZH8</accession>
<evidence type="ECO:0000313" key="3">
    <source>
        <dbReference type="Proteomes" id="UP000270661"/>
    </source>
</evidence>
<keyword evidence="1" id="KW-0732">Signal</keyword>
<dbReference type="AlphaFoldDB" id="A0A3M3EZH8"/>
<comment type="caution">
    <text evidence="2">The sequence shown here is derived from an EMBL/GenBank/DDBJ whole genome shotgun (WGS) entry which is preliminary data.</text>
</comment>
<dbReference type="KEGG" id="pcg:AXG94_23080"/>
<dbReference type="InterPro" id="IPR043504">
    <property type="entry name" value="Peptidase_S1_PA_chymotrypsin"/>
</dbReference>
<dbReference type="PANTHER" id="PTHR36234">
    <property type="entry name" value="LYSYL ENDOPEPTIDASE"/>
    <property type="match status" value="1"/>
</dbReference>
<dbReference type="Gene3D" id="2.60.40.10">
    <property type="entry name" value="Immunoglobulins"/>
    <property type="match status" value="1"/>
</dbReference>
<feature type="chain" id="PRO_5018622849" description="Serine protease" evidence="1">
    <location>
        <begin position="27"/>
        <end position="633"/>
    </location>
</feature>
<organism evidence="2 3">
    <name type="scientific">Pseudomonas corrugata</name>
    <dbReference type="NCBI Taxonomy" id="47879"/>
    <lineage>
        <taxon>Bacteria</taxon>
        <taxon>Pseudomonadati</taxon>
        <taxon>Pseudomonadota</taxon>
        <taxon>Gammaproteobacteria</taxon>
        <taxon>Pseudomonadales</taxon>
        <taxon>Pseudomonadaceae</taxon>
        <taxon>Pseudomonas</taxon>
    </lineage>
</organism>
<feature type="signal peptide" evidence="1">
    <location>
        <begin position="1"/>
        <end position="26"/>
    </location>
</feature>
<dbReference type="SUPFAM" id="SSF49373">
    <property type="entry name" value="Invasin/intimin cell-adhesion fragments"/>
    <property type="match status" value="1"/>
</dbReference>
<dbReference type="InterPro" id="IPR008964">
    <property type="entry name" value="Invasin/intimin_cell_adhesion"/>
</dbReference>
<dbReference type="SUPFAM" id="SSF50494">
    <property type="entry name" value="Trypsin-like serine proteases"/>
    <property type="match status" value="1"/>
</dbReference>
<dbReference type="InterPro" id="IPR009003">
    <property type="entry name" value="Peptidase_S1_PA"/>
</dbReference>
<evidence type="ECO:0000256" key="1">
    <source>
        <dbReference type="SAM" id="SignalP"/>
    </source>
</evidence>
<reference evidence="2 3" key="1">
    <citation type="submission" date="2018-08" db="EMBL/GenBank/DDBJ databases">
        <title>Recombination of ecologically and evolutionarily significant loci maintains genetic cohesion in the Pseudomonas syringae species complex.</title>
        <authorList>
            <person name="Dillon M."/>
            <person name="Thakur S."/>
            <person name="Almeida R.N.D."/>
            <person name="Weir B.S."/>
            <person name="Guttman D.S."/>
        </authorList>
    </citation>
    <scope>NUCLEOTIDE SEQUENCE [LARGE SCALE GENOMIC DNA]</scope>
    <source>
        <strain evidence="2 3">NCPPB2445</strain>
    </source>
</reference>
<dbReference type="RefSeq" id="WP_053192904.1">
    <property type="nucleotide sequence ID" value="NZ_CP014262.1"/>
</dbReference>
<dbReference type="Pfam" id="PF13365">
    <property type="entry name" value="Trypsin_2"/>
    <property type="match status" value="1"/>
</dbReference>
<name>A0A3M3EZH8_9PSED</name>
<protein>
    <recommendedName>
        <fullName evidence="4">Serine protease</fullName>
    </recommendedName>
</protein>
<dbReference type="InterPro" id="IPR013783">
    <property type="entry name" value="Ig-like_fold"/>
</dbReference>